<sequence length="573" mass="64363">MSNAFGVAWRIPCPGLCASSLLPSSTATTLRSAWPAPRTLPSCAPWRLYSTASRPSFVLSNTALSIPSRFLTPSIRPYKFSHSLFNWARSEPEPAEPEYEHGVPIRQQPLSAAEINAIFGKGKVSPEVGNRLLAVVQGRRLAGTIDLDLPSDLVVVVRESTFNTALKWLRAKYPVDEDAAILARFEREEREEEEKLVRRAEKLGLYKPQSGTYGAERGENNSPYGKSVLNEVREYNEAKILKEEEQKRQEWLEGELKDQELMKRQLERNTALQKFEENAVVEARPRADPSQRPVLAWIQKHHLQATEKELDPKHMNMSTSRRILPSLILTFVTIGLGCLFAEYYQPPMKNDRLWPNVPPAAATILTIAGLNASIFLLWKFPPAWRMLNKYFISLPLVPRPFSILGSVFSHQTVKHLAMNMAILWFMGTKVHDEIGRGNFLALYMASGAFGSMASLAARVLTGNLVVTSLGASGAISGVVAAWCILHTNDKLVLWFVPYEWQNTFAAPGWVFLAGIVAFEVASVLSPIKFRQFDYMAHLGGYFAGAVWAALYNARREKKRKQEMTWWDKVGGTK</sequence>
<dbReference type="OrthoDB" id="10260614at2759"/>
<dbReference type="AlphaFoldDB" id="A0A1L9SQP4"/>
<evidence type="ECO:0000256" key="1">
    <source>
        <dbReference type="ARBA" id="ARBA00004141"/>
    </source>
</evidence>
<comment type="subcellular location">
    <subcellularLocation>
        <location evidence="1">Membrane</location>
        <topology evidence="1">Multi-pass membrane protein</topology>
    </subcellularLocation>
</comment>
<dbReference type="Proteomes" id="UP000184188">
    <property type="component" value="Unassembled WGS sequence"/>
</dbReference>
<dbReference type="Pfam" id="PF01694">
    <property type="entry name" value="Rhomboid"/>
    <property type="match status" value="1"/>
</dbReference>
<feature type="transmembrane region" description="Helical" evidence="7">
    <location>
        <begin position="439"/>
        <end position="460"/>
    </location>
</feature>
<comment type="similarity">
    <text evidence="2">Belongs to the peptidase S54 family.</text>
</comment>
<evidence type="ECO:0000256" key="2">
    <source>
        <dbReference type="ARBA" id="ARBA00009045"/>
    </source>
</evidence>
<evidence type="ECO:0000256" key="4">
    <source>
        <dbReference type="ARBA" id="ARBA00022801"/>
    </source>
</evidence>
<proteinExistence type="inferred from homology"/>
<evidence type="ECO:0000313" key="9">
    <source>
        <dbReference type="EMBL" id="OJJ49552.1"/>
    </source>
</evidence>
<reference evidence="10" key="1">
    <citation type="journal article" date="2017" name="Genome Biol.">
        <title>Comparative genomics reveals high biological diversity and specific adaptations in the industrially and medically important fungal genus Aspergillus.</title>
        <authorList>
            <person name="de Vries R.P."/>
            <person name="Riley R."/>
            <person name="Wiebenga A."/>
            <person name="Aguilar-Osorio G."/>
            <person name="Amillis S."/>
            <person name="Uchima C.A."/>
            <person name="Anderluh G."/>
            <person name="Asadollahi M."/>
            <person name="Askin M."/>
            <person name="Barry K."/>
            <person name="Battaglia E."/>
            <person name="Bayram O."/>
            <person name="Benocci T."/>
            <person name="Braus-Stromeyer S.A."/>
            <person name="Caldana C."/>
            <person name="Canovas D."/>
            <person name="Cerqueira G.C."/>
            <person name="Chen F."/>
            <person name="Chen W."/>
            <person name="Choi C."/>
            <person name="Clum A."/>
            <person name="Dos Santos R.A."/>
            <person name="Damasio A.R."/>
            <person name="Diallinas G."/>
            <person name="Emri T."/>
            <person name="Fekete E."/>
            <person name="Flipphi M."/>
            <person name="Freyberg S."/>
            <person name="Gallo A."/>
            <person name="Gournas C."/>
            <person name="Habgood R."/>
            <person name="Hainaut M."/>
            <person name="Harispe M.L."/>
            <person name="Henrissat B."/>
            <person name="Hilden K.S."/>
            <person name="Hope R."/>
            <person name="Hossain A."/>
            <person name="Karabika E."/>
            <person name="Karaffa L."/>
            <person name="Karanyi Z."/>
            <person name="Krasevec N."/>
            <person name="Kuo A."/>
            <person name="Kusch H."/>
            <person name="LaButti K."/>
            <person name="Lagendijk E.L."/>
            <person name="Lapidus A."/>
            <person name="Levasseur A."/>
            <person name="Lindquist E."/>
            <person name="Lipzen A."/>
            <person name="Logrieco A.F."/>
            <person name="MacCabe A."/>
            <person name="Maekelae M.R."/>
            <person name="Malavazi I."/>
            <person name="Melin P."/>
            <person name="Meyer V."/>
            <person name="Mielnichuk N."/>
            <person name="Miskei M."/>
            <person name="Molnar A.P."/>
            <person name="Mule G."/>
            <person name="Ngan C.Y."/>
            <person name="Orejas M."/>
            <person name="Orosz E."/>
            <person name="Ouedraogo J.P."/>
            <person name="Overkamp K.M."/>
            <person name="Park H.-S."/>
            <person name="Perrone G."/>
            <person name="Piumi F."/>
            <person name="Punt P.J."/>
            <person name="Ram A.F."/>
            <person name="Ramon A."/>
            <person name="Rauscher S."/>
            <person name="Record E."/>
            <person name="Riano-Pachon D.M."/>
            <person name="Robert V."/>
            <person name="Roehrig J."/>
            <person name="Ruller R."/>
            <person name="Salamov A."/>
            <person name="Salih N.S."/>
            <person name="Samson R.A."/>
            <person name="Sandor E."/>
            <person name="Sanguinetti M."/>
            <person name="Schuetze T."/>
            <person name="Sepcic K."/>
            <person name="Shelest E."/>
            <person name="Sherlock G."/>
            <person name="Sophianopoulou V."/>
            <person name="Squina F.M."/>
            <person name="Sun H."/>
            <person name="Susca A."/>
            <person name="Todd R.B."/>
            <person name="Tsang A."/>
            <person name="Unkles S.E."/>
            <person name="van de Wiele N."/>
            <person name="van Rossen-Uffink D."/>
            <person name="Oliveira J.V."/>
            <person name="Vesth T.C."/>
            <person name="Visser J."/>
            <person name="Yu J.-H."/>
            <person name="Zhou M."/>
            <person name="Andersen M.R."/>
            <person name="Archer D.B."/>
            <person name="Baker S.E."/>
            <person name="Benoit I."/>
            <person name="Brakhage A.A."/>
            <person name="Braus G.H."/>
            <person name="Fischer R."/>
            <person name="Frisvad J.C."/>
            <person name="Goldman G.H."/>
            <person name="Houbraken J."/>
            <person name="Oakley B."/>
            <person name="Pocsi I."/>
            <person name="Scazzocchio C."/>
            <person name="Seiboth B."/>
            <person name="vanKuyk P.A."/>
            <person name="Wortman J."/>
            <person name="Dyer P.S."/>
            <person name="Grigoriev I.V."/>
        </authorList>
    </citation>
    <scope>NUCLEOTIDE SEQUENCE [LARGE SCALE GENOMIC DNA]</scope>
    <source>
        <strain evidence="10">CBS 506.65</strain>
    </source>
</reference>
<name>A0A1L9SQP4_9EURO</name>
<organism evidence="9 10">
    <name type="scientific">Penicilliopsis zonata CBS 506.65</name>
    <dbReference type="NCBI Taxonomy" id="1073090"/>
    <lineage>
        <taxon>Eukaryota</taxon>
        <taxon>Fungi</taxon>
        <taxon>Dikarya</taxon>
        <taxon>Ascomycota</taxon>
        <taxon>Pezizomycotina</taxon>
        <taxon>Eurotiomycetes</taxon>
        <taxon>Eurotiomycetidae</taxon>
        <taxon>Eurotiales</taxon>
        <taxon>Aspergillaceae</taxon>
        <taxon>Penicilliopsis</taxon>
    </lineage>
</organism>
<evidence type="ECO:0000256" key="3">
    <source>
        <dbReference type="ARBA" id="ARBA00022692"/>
    </source>
</evidence>
<feature type="domain" description="Peptidase S54 rhomboid" evidence="8">
    <location>
        <begin position="402"/>
        <end position="551"/>
    </location>
</feature>
<evidence type="ECO:0000256" key="7">
    <source>
        <dbReference type="SAM" id="Phobius"/>
    </source>
</evidence>
<accession>A0A1L9SQP4</accession>
<dbReference type="GO" id="GO:0016020">
    <property type="term" value="C:membrane"/>
    <property type="evidence" value="ECO:0007669"/>
    <property type="project" value="UniProtKB-SubCell"/>
</dbReference>
<dbReference type="InterPro" id="IPR035952">
    <property type="entry name" value="Rhomboid-like_sf"/>
</dbReference>
<dbReference type="GO" id="GO:0004252">
    <property type="term" value="F:serine-type endopeptidase activity"/>
    <property type="evidence" value="ECO:0007669"/>
    <property type="project" value="InterPro"/>
</dbReference>
<dbReference type="PANTHER" id="PTHR43731">
    <property type="entry name" value="RHOMBOID PROTEASE"/>
    <property type="match status" value="1"/>
</dbReference>
<dbReference type="PANTHER" id="PTHR43731:SF14">
    <property type="entry name" value="PRESENILIN-ASSOCIATED RHOMBOID-LIKE PROTEIN, MITOCHONDRIAL"/>
    <property type="match status" value="1"/>
</dbReference>
<dbReference type="GO" id="GO:0006465">
    <property type="term" value="P:signal peptide processing"/>
    <property type="evidence" value="ECO:0007669"/>
    <property type="project" value="TreeGrafter"/>
</dbReference>
<evidence type="ECO:0000256" key="6">
    <source>
        <dbReference type="ARBA" id="ARBA00023136"/>
    </source>
</evidence>
<dbReference type="SUPFAM" id="SSF144091">
    <property type="entry name" value="Rhomboid-like"/>
    <property type="match status" value="1"/>
</dbReference>
<dbReference type="InterPro" id="IPR022764">
    <property type="entry name" value="Peptidase_S54_rhomboid_dom"/>
</dbReference>
<dbReference type="EMBL" id="KV878337">
    <property type="protein sequence ID" value="OJJ49552.1"/>
    <property type="molecule type" value="Genomic_DNA"/>
</dbReference>
<dbReference type="VEuPathDB" id="FungiDB:ASPZODRAFT_128040"/>
<dbReference type="InterPro" id="IPR050925">
    <property type="entry name" value="Rhomboid_protease_S54"/>
</dbReference>
<keyword evidence="3 7" id="KW-0812">Transmembrane</keyword>
<dbReference type="RefSeq" id="XP_022584062.1">
    <property type="nucleotide sequence ID" value="XM_022721907.1"/>
</dbReference>
<dbReference type="FunFam" id="1.20.1540.10:FF:000012">
    <property type="entry name" value="Rhomboid family protein"/>
    <property type="match status" value="1"/>
</dbReference>
<feature type="transmembrane region" description="Helical" evidence="7">
    <location>
        <begin position="357"/>
        <end position="378"/>
    </location>
</feature>
<keyword evidence="4" id="KW-0378">Hydrolase</keyword>
<gene>
    <name evidence="9" type="ORF">ASPZODRAFT_128040</name>
</gene>
<keyword evidence="5 7" id="KW-1133">Transmembrane helix</keyword>
<feature type="transmembrane region" description="Helical" evidence="7">
    <location>
        <begin position="323"/>
        <end position="345"/>
    </location>
</feature>
<feature type="transmembrane region" description="Helical" evidence="7">
    <location>
        <begin position="466"/>
        <end position="485"/>
    </location>
</feature>
<keyword evidence="10" id="KW-1185">Reference proteome</keyword>
<evidence type="ECO:0000256" key="5">
    <source>
        <dbReference type="ARBA" id="ARBA00022989"/>
    </source>
</evidence>
<evidence type="ECO:0000259" key="8">
    <source>
        <dbReference type="Pfam" id="PF01694"/>
    </source>
</evidence>
<protein>
    <recommendedName>
        <fullName evidence="8">Peptidase S54 rhomboid domain-containing protein</fullName>
    </recommendedName>
</protein>
<keyword evidence="6 7" id="KW-0472">Membrane</keyword>
<dbReference type="Gene3D" id="1.20.1540.10">
    <property type="entry name" value="Rhomboid-like"/>
    <property type="match status" value="1"/>
</dbReference>
<feature type="transmembrane region" description="Helical" evidence="7">
    <location>
        <begin position="506"/>
        <end position="528"/>
    </location>
</feature>
<evidence type="ECO:0000313" key="10">
    <source>
        <dbReference type="Proteomes" id="UP000184188"/>
    </source>
</evidence>
<dbReference type="GeneID" id="34608372"/>
<feature type="transmembrane region" description="Helical" evidence="7">
    <location>
        <begin position="534"/>
        <end position="553"/>
    </location>
</feature>
<dbReference type="STRING" id="1073090.A0A1L9SQP4"/>